<accession>A0AA36GGM9</accession>
<dbReference type="AlphaFoldDB" id="A0AA36GGM9"/>
<gene>
    <name evidence="1" type="ORF">CYNAS_LOCUS3562</name>
</gene>
<organism evidence="1 2">
    <name type="scientific">Cylicocyclus nassatus</name>
    <name type="common">Nematode worm</name>
    <dbReference type="NCBI Taxonomy" id="53992"/>
    <lineage>
        <taxon>Eukaryota</taxon>
        <taxon>Metazoa</taxon>
        <taxon>Ecdysozoa</taxon>
        <taxon>Nematoda</taxon>
        <taxon>Chromadorea</taxon>
        <taxon>Rhabditida</taxon>
        <taxon>Rhabditina</taxon>
        <taxon>Rhabditomorpha</taxon>
        <taxon>Strongyloidea</taxon>
        <taxon>Strongylidae</taxon>
        <taxon>Cylicocyclus</taxon>
    </lineage>
</organism>
<proteinExistence type="predicted"/>
<protein>
    <submittedName>
        <fullName evidence="1">Uncharacterized protein</fullName>
    </submittedName>
</protein>
<evidence type="ECO:0000313" key="1">
    <source>
        <dbReference type="EMBL" id="CAJ0591579.1"/>
    </source>
</evidence>
<reference evidence="1" key="1">
    <citation type="submission" date="2023-07" db="EMBL/GenBank/DDBJ databases">
        <authorList>
            <consortium name="CYATHOMIX"/>
        </authorList>
    </citation>
    <scope>NUCLEOTIDE SEQUENCE</scope>
    <source>
        <strain evidence="1">N/A</strain>
    </source>
</reference>
<dbReference type="Proteomes" id="UP001176961">
    <property type="component" value="Unassembled WGS sequence"/>
</dbReference>
<dbReference type="EMBL" id="CATQJL010000001">
    <property type="protein sequence ID" value="CAJ0591579.1"/>
    <property type="molecule type" value="Genomic_DNA"/>
</dbReference>
<evidence type="ECO:0000313" key="2">
    <source>
        <dbReference type="Proteomes" id="UP001176961"/>
    </source>
</evidence>
<comment type="caution">
    <text evidence="1">The sequence shown here is derived from an EMBL/GenBank/DDBJ whole genome shotgun (WGS) entry which is preliminary data.</text>
</comment>
<keyword evidence="2" id="KW-1185">Reference proteome</keyword>
<name>A0AA36GGM9_CYLNA</name>
<sequence length="160" mass="17861">MQHLLQQFYSSADPNSVPALNWELQPLYTSSAGLSEQYYSDILPNAIQPRPLQTTFYPEINSNATQTETLHTQDTDISNTVPTATRISLYPETNPDIIQRTLHTQDSDIIPNNVPAASQPSFDTEINPNITLTETLHTQVSDITPSLQTYSLQTVEVSLK</sequence>